<feature type="domain" description="MurNAc-LAA" evidence="5">
    <location>
        <begin position="100"/>
        <end position="257"/>
    </location>
</feature>
<dbReference type="PANTHER" id="PTHR30404">
    <property type="entry name" value="N-ACETYLMURAMOYL-L-ALANINE AMIDASE"/>
    <property type="match status" value="1"/>
</dbReference>
<feature type="signal peptide" evidence="4">
    <location>
        <begin position="1"/>
        <end position="25"/>
    </location>
</feature>
<keyword evidence="3" id="KW-0378">Hydrolase</keyword>
<evidence type="ECO:0000313" key="7">
    <source>
        <dbReference type="Proteomes" id="UP001597468"/>
    </source>
</evidence>
<keyword evidence="4" id="KW-0732">Signal</keyword>
<dbReference type="PANTHER" id="PTHR30404:SF0">
    <property type="entry name" value="N-ACETYLMURAMOYL-L-ALANINE AMIDASE AMIC"/>
    <property type="match status" value="1"/>
</dbReference>
<name>A0ABW5IY11_9FLAO</name>
<dbReference type="CDD" id="cd02696">
    <property type="entry name" value="MurNAc-LAA"/>
    <property type="match status" value="1"/>
</dbReference>
<dbReference type="InterPro" id="IPR002508">
    <property type="entry name" value="MurNAc-LAA_cat"/>
</dbReference>
<keyword evidence="7" id="KW-1185">Reference proteome</keyword>
<accession>A0ABW5IY11</accession>
<evidence type="ECO:0000256" key="1">
    <source>
        <dbReference type="ARBA" id="ARBA00001561"/>
    </source>
</evidence>
<evidence type="ECO:0000256" key="2">
    <source>
        <dbReference type="ARBA" id="ARBA00011901"/>
    </source>
</evidence>
<organism evidence="6 7">
    <name type="scientific">Salinimicrobium flavum</name>
    <dbReference type="NCBI Taxonomy" id="1737065"/>
    <lineage>
        <taxon>Bacteria</taxon>
        <taxon>Pseudomonadati</taxon>
        <taxon>Bacteroidota</taxon>
        <taxon>Flavobacteriia</taxon>
        <taxon>Flavobacteriales</taxon>
        <taxon>Flavobacteriaceae</taxon>
        <taxon>Salinimicrobium</taxon>
    </lineage>
</organism>
<sequence length="380" mass="42992">MNRYFYMKKNFLPLLFLLFSVSLFAETEISECEPPRDKFIVVLDAGHGGQDPGNRGNGYYEKDIALNIVLSIGAELEKLPDVQVIYTRKSDVFVTLAGRAEIANKAEADLFISVHCNAHKSQAQGTETFVLGLHRNEDNLKVAMRENQVIYLEEDHEVTYDGFDPNSPESYIGLTLMQEEYLDQSILLADFVQKNFTHDLKRVNRGVKQAGFLVLRQTYMPSVLIETGFLTNKGEGTYLNSKSGQNRMATAIVNAVDNYKKSINLEILEGLAENPPLEVNLDTAPLPSDDYYKDVTFRVQLAASGKKLEPSPRNFKGLKEVFRNKEGKLYKYYYGATSSYVKIQELHDVAKKKGFETSYIVAFRNDDKISVNEALKTKVK</sequence>
<dbReference type="EC" id="3.5.1.28" evidence="2"/>
<evidence type="ECO:0000313" key="6">
    <source>
        <dbReference type="EMBL" id="MFD2518576.1"/>
    </source>
</evidence>
<comment type="caution">
    <text evidence="6">The sequence shown here is derived from an EMBL/GenBank/DDBJ whole genome shotgun (WGS) entry which is preliminary data.</text>
</comment>
<evidence type="ECO:0000256" key="3">
    <source>
        <dbReference type="ARBA" id="ARBA00022801"/>
    </source>
</evidence>
<evidence type="ECO:0000259" key="5">
    <source>
        <dbReference type="SMART" id="SM00646"/>
    </source>
</evidence>
<dbReference type="EMBL" id="JBHULT010000010">
    <property type="protein sequence ID" value="MFD2518576.1"/>
    <property type="molecule type" value="Genomic_DNA"/>
</dbReference>
<dbReference type="Proteomes" id="UP001597468">
    <property type="component" value="Unassembled WGS sequence"/>
</dbReference>
<gene>
    <name evidence="6" type="ORF">ACFSTG_11770</name>
</gene>
<proteinExistence type="predicted"/>
<reference evidence="7" key="1">
    <citation type="journal article" date="2019" name="Int. J. Syst. Evol. Microbiol.">
        <title>The Global Catalogue of Microorganisms (GCM) 10K type strain sequencing project: providing services to taxonomists for standard genome sequencing and annotation.</title>
        <authorList>
            <consortium name="The Broad Institute Genomics Platform"/>
            <consortium name="The Broad Institute Genome Sequencing Center for Infectious Disease"/>
            <person name="Wu L."/>
            <person name="Ma J."/>
        </authorList>
    </citation>
    <scope>NUCLEOTIDE SEQUENCE [LARGE SCALE GENOMIC DNA]</scope>
    <source>
        <strain evidence="7">KCTC 42585</strain>
    </source>
</reference>
<dbReference type="InterPro" id="IPR050695">
    <property type="entry name" value="N-acetylmuramoyl_amidase_3"/>
</dbReference>
<feature type="chain" id="PRO_5046991449" description="N-acetylmuramoyl-L-alanine amidase" evidence="4">
    <location>
        <begin position="26"/>
        <end position="380"/>
    </location>
</feature>
<evidence type="ECO:0000256" key="4">
    <source>
        <dbReference type="SAM" id="SignalP"/>
    </source>
</evidence>
<protein>
    <recommendedName>
        <fullName evidence="2">N-acetylmuramoyl-L-alanine amidase</fullName>
        <ecNumber evidence="2">3.5.1.28</ecNumber>
    </recommendedName>
</protein>
<dbReference type="SMART" id="SM00646">
    <property type="entry name" value="Ami_3"/>
    <property type="match status" value="1"/>
</dbReference>
<dbReference type="Pfam" id="PF01520">
    <property type="entry name" value="Amidase_3"/>
    <property type="match status" value="1"/>
</dbReference>
<dbReference type="Gene3D" id="3.40.630.40">
    <property type="entry name" value="Zn-dependent exopeptidases"/>
    <property type="match status" value="1"/>
</dbReference>
<dbReference type="SUPFAM" id="SSF53187">
    <property type="entry name" value="Zn-dependent exopeptidases"/>
    <property type="match status" value="1"/>
</dbReference>
<comment type="catalytic activity">
    <reaction evidence="1">
        <text>Hydrolyzes the link between N-acetylmuramoyl residues and L-amino acid residues in certain cell-wall glycopeptides.</text>
        <dbReference type="EC" id="3.5.1.28"/>
    </reaction>
</comment>